<dbReference type="Pfam" id="PF06073">
    <property type="entry name" value="DUF934"/>
    <property type="match status" value="1"/>
</dbReference>
<dbReference type="EMBL" id="JAAWWK010000002">
    <property type="protein sequence ID" value="NKI17347.1"/>
    <property type="molecule type" value="Genomic_DNA"/>
</dbReference>
<keyword evidence="2" id="KW-1185">Reference proteome</keyword>
<evidence type="ECO:0000313" key="1">
    <source>
        <dbReference type="EMBL" id="NKI17347.1"/>
    </source>
</evidence>
<dbReference type="InterPro" id="IPR008318">
    <property type="entry name" value="UCP030820"/>
</dbReference>
<proteinExistence type="predicted"/>
<evidence type="ECO:0000313" key="2">
    <source>
        <dbReference type="Proteomes" id="UP000765845"/>
    </source>
</evidence>
<reference evidence="1 2" key="1">
    <citation type="submission" date="2020-04" db="EMBL/GenBank/DDBJ databases">
        <authorList>
            <person name="Yoon J."/>
        </authorList>
    </citation>
    <scope>NUCLEOTIDE SEQUENCE [LARGE SCALE GENOMIC DNA]</scope>
    <source>
        <strain evidence="1 2">KMU-166</strain>
    </source>
</reference>
<sequence length="162" mass="18128">MPKIIKDAQVQDDNWVLWRDSETLPDSAPVIVPLNLYLAHREALAKLGEVGVMLASDESPKALPADTLASLPVIAIDFPKFADGRGFSYARELREQHSYQGEIRAVGDIIRDQLFFMSRCGFSSFALPGDELEEALASLNDFSEVYQPDTRQSLPLFRRRSA</sequence>
<accession>A0ABX1GFS7</accession>
<dbReference type="Proteomes" id="UP000765845">
    <property type="component" value="Unassembled WGS sequence"/>
</dbReference>
<comment type="caution">
    <text evidence="1">The sequence shown here is derived from an EMBL/GenBank/DDBJ whole genome shotgun (WGS) entry which is preliminary data.</text>
</comment>
<name>A0ABX1GFS7_9GAMM</name>
<dbReference type="PIRSF" id="PIRSF030820">
    <property type="entry name" value="UCP030820"/>
    <property type="match status" value="1"/>
</dbReference>
<organism evidence="1 2">
    <name type="scientific">Spongiibacter thalassae</name>
    <dbReference type="NCBI Taxonomy" id="2721624"/>
    <lineage>
        <taxon>Bacteria</taxon>
        <taxon>Pseudomonadati</taxon>
        <taxon>Pseudomonadota</taxon>
        <taxon>Gammaproteobacteria</taxon>
        <taxon>Cellvibrionales</taxon>
        <taxon>Spongiibacteraceae</taxon>
        <taxon>Spongiibacter</taxon>
    </lineage>
</organism>
<dbReference type="RefSeq" id="WP_168449853.1">
    <property type="nucleotide sequence ID" value="NZ_JAAWWK010000002.1"/>
</dbReference>
<gene>
    <name evidence="1" type="ORF">HCU74_07955</name>
</gene>
<protein>
    <submittedName>
        <fullName evidence="1">DUF934 domain-containing protein</fullName>
    </submittedName>
</protein>